<dbReference type="PROSITE" id="PS50011">
    <property type="entry name" value="PROTEIN_KINASE_DOM"/>
    <property type="match status" value="1"/>
</dbReference>
<keyword evidence="6" id="KW-0418">Kinase</keyword>
<name>A0A1Y1ND55_PHOPY</name>
<dbReference type="EMBL" id="GEZM01010171">
    <property type="protein sequence ID" value="JAV94166.1"/>
    <property type="molecule type" value="Transcribed_RNA"/>
</dbReference>
<evidence type="ECO:0000256" key="11">
    <source>
        <dbReference type="RuleBase" id="RU000304"/>
    </source>
</evidence>
<feature type="binding site" evidence="10">
    <location>
        <position position="29"/>
    </location>
    <ligand>
        <name>ATP</name>
        <dbReference type="ChEBI" id="CHEBI:30616"/>
    </ligand>
</feature>
<evidence type="ECO:0000256" key="2">
    <source>
        <dbReference type="ARBA" id="ARBA00012513"/>
    </source>
</evidence>
<dbReference type="SMART" id="SM00220">
    <property type="entry name" value="S_TKc"/>
    <property type="match status" value="1"/>
</dbReference>
<organism evidence="13">
    <name type="scientific">Photinus pyralis</name>
    <name type="common">Common eastern firefly</name>
    <name type="synonym">Lampyris pyralis</name>
    <dbReference type="NCBI Taxonomy" id="7054"/>
    <lineage>
        <taxon>Eukaryota</taxon>
        <taxon>Metazoa</taxon>
        <taxon>Ecdysozoa</taxon>
        <taxon>Arthropoda</taxon>
        <taxon>Hexapoda</taxon>
        <taxon>Insecta</taxon>
        <taxon>Pterygota</taxon>
        <taxon>Neoptera</taxon>
        <taxon>Endopterygota</taxon>
        <taxon>Coleoptera</taxon>
        <taxon>Polyphaga</taxon>
        <taxon>Elateriformia</taxon>
        <taxon>Elateroidea</taxon>
        <taxon>Lampyridae</taxon>
        <taxon>Lampyrinae</taxon>
        <taxon>Photinus</taxon>
    </lineage>
</organism>
<dbReference type="EC" id="2.7.11.1" evidence="2"/>
<protein>
    <recommendedName>
        <fullName evidence="2">non-specific serine/threonine protein kinase</fullName>
        <ecNumber evidence="2">2.7.11.1</ecNumber>
    </recommendedName>
</protein>
<evidence type="ECO:0000313" key="13">
    <source>
        <dbReference type="EMBL" id="JAV94166.1"/>
    </source>
</evidence>
<evidence type="ECO:0000256" key="6">
    <source>
        <dbReference type="ARBA" id="ARBA00022777"/>
    </source>
</evidence>
<dbReference type="PANTHER" id="PTHR24346:SF107">
    <property type="entry name" value="SERINE_THREONINE-PROTEIN KINASE CHK1"/>
    <property type="match status" value="1"/>
</dbReference>
<dbReference type="GO" id="GO:0005524">
    <property type="term" value="F:ATP binding"/>
    <property type="evidence" value="ECO:0007669"/>
    <property type="project" value="UniProtKB-UniRule"/>
</dbReference>
<dbReference type="PROSITE" id="PS00108">
    <property type="entry name" value="PROTEIN_KINASE_ST"/>
    <property type="match status" value="1"/>
</dbReference>
<sequence length="440" mass="50395">MCLQTLGEGAYGEVKLLMHRHSKETLAAKIIDLKKHKDAAQNVRREVRIHSILDHENIIKMYGSRCVGDARYEIIYLEFAAGGELFNRIEPDMGMPIDEAQKYFQQLLNGLSYLHQRGITHRDIKPENLLLDINGNLKISDFGMATVFRLRGKERLLDKKCGTLPYIAPEVLLNPYSAVEADIWSCGIVLVAMVAGELPWDQPTMDCIEYGHWINDQYLLITPWSKIENTLLSLVRKILSLNPKKRLSTELILRHPWLTKKFVAKDPQLQSANGDYPCMALSQPMPCNTSRVNPANIAELLKVNEHHYFSQPTQNDDLLISSQIQLTQTHKKNDFPHLIKRMTRFFVKTNCEETVQRIGVLLDALLYKWTMDEGGVTISTTDRRKAQLVFKANVIDMNGKILLDFRLSRGCGLEFKRRFLQIKRDLVEIILKPAADVKGK</sequence>
<evidence type="ECO:0000256" key="3">
    <source>
        <dbReference type="ARBA" id="ARBA00022527"/>
    </source>
</evidence>
<feature type="domain" description="Protein kinase" evidence="12">
    <location>
        <begin position="1"/>
        <end position="258"/>
    </location>
</feature>
<evidence type="ECO:0000256" key="7">
    <source>
        <dbReference type="ARBA" id="ARBA00022840"/>
    </source>
</evidence>
<evidence type="ECO:0000256" key="10">
    <source>
        <dbReference type="PROSITE-ProRule" id="PRU10141"/>
    </source>
</evidence>
<dbReference type="InterPro" id="IPR008271">
    <property type="entry name" value="Ser/Thr_kinase_AS"/>
</dbReference>
<proteinExistence type="inferred from homology"/>
<dbReference type="PROSITE" id="PS00107">
    <property type="entry name" value="PROTEIN_KINASE_ATP"/>
    <property type="match status" value="1"/>
</dbReference>
<comment type="catalytic activity">
    <reaction evidence="8">
        <text>L-threonyl-[protein] + ATP = O-phospho-L-threonyl-[protein] + ADP + H(+)</text>
        <dbReference type="Rhea" id="RHEA:46608"/>
        <dbReference type="Rhea" id="RHEA-COMP:11060"/>
        <dbReference type="Rhea" id="RHEA-COMP:11605"/>
        <dbReference type="ChEBI" id="CHEBI:15378"/>
        <dbReference type="ChEBI" id="CHEBI:30013"/>
        <dbReference type="ChEBI" id="CHEBI:30616"/>
        <dbReference type="ChEBI" id="CHEBI:61977"/>
        <dbReference type="ChEBI" id="CHEBI:456216"/>
        <dbReference type="EC" id="2.7.11.1"/>
    </reaction>
</comment>
<evidence type="ECO:0000256" key="8">
    <source>
        <dbReference type="ARBA" id="ARBA00047899"/>
    </source>
</evidence>
<keyword evidence="3 11" id="KW-0723">Serine/threonine-protein kinase</keyword>
<reference evidence="13" key="1">
    <citation type="journal article" date="2016" name="Sci. Rep.">
        <title>Molecular characterization of firefly nuptial gifts: a multi-omics approach sheds light on postcopulatory sexual selection.</title>
        <authorList>
            <person name="Al-Wathiqui N."/>
            <person name="Fallon T.R."/>
            <person name="South A."/>
            <person name="Weng J.K."/>
            <person name="Lewis S.M."/>
        </authorList>
    </citation>
    <scope>NUCLEOTIDE SEQUENCE</scope>
</reference>
<dbReference type="AlphaFoldDB" id="A0A1Y1ND55"/>
<dbReference type="Pfam" id="PF00069">
    <property type="entry name" value="Pkinase"/>
    <property type="match status" value="1"/>
</dbReference>
<dbReference type="GO" id="GO:0005737">
    <property type="term" value="C:cytoplasm"/>
    <property type="evidence" value="ECO:0007669"/>
    <property type="project" value="TreeGrafter"/>
</dbReference>
<dbReference type="GO" id="GO:0004674">
    <property type="term" value="F:protein serine/threonine kinase activity"/>
    <property type="evidence" value="ECO:0007669"/>
    <property type="project" value="UniProtKB-KW"/>
</dbReference>
<keyword evidence="5 10" id="KW-0547">Nucleotide-binding</keyword>
<dbReference type="InterPro" id="IPR017441">
    <property type="entry name" value="Protein_kinase_ATP_BS"/>
</dbReference>
<comment type="catalytic activity">
    <reaction evidence="9">
        <text>L-seryl-[protein] + ATP = O-phospho-L-seryl-[protein] + ADP + H(+)</text>
        <dbReference type="Rhea" id="RHEA:17989"/>
        <dbReference type="Rhea" id="RHEA-COMP:9863"/>
        <dbReference type="Rhea" id="RHEA-COMP:11604"/>
        <dbReference type="ChEBI" id="CHEBI:15378"/>
        <dbReference type="ChEBI" id="CHEBI:29999"/>
        <dbReference type="ChEBI" id="CHEBI:30616"/>
        <dbReference type="ChEBI" id="CHEBI:83421"/>
        <dbReference type="ChEBI" id="CHEBI:456216"/>
        <dbReference type="EC" id="2.7.11.1"/>
    </reaction>
</comment>
<keyword evidence="7 10" id="KW-0067">ATP-binding</keyword>
<accession>A0A1Y1ND55</accession>
<dbReference type="Gene3D" id="3.30.310.80">
    <property type="entry name" value="Kinase associated domain 1, KA1"/>
    <property type="match status" value="1"/>
</dbReference>
<evidence type="ECO:0000259" key="12">
    <source>
        <dbReference type="PROSITE" id="PS50011"/>
    </source>
</evidence>
<evidence type="ECO:0000256" key="9">
    <source>
        <dbReference type="ARBA" id="ARBA00048679"/>
    </source>
</evidence>
<dbReference type="Gene3D" id="1.10.510.10">
    <property type="entry name" value="Transferase(Phosphotransferase) domain 1"/>
    <property type="match status" value="1"/>
</dbReference>
<dbReference type="InterPro" id="IPR011009">
    <property type="entry name" value="Kinase-like_dom_sf"/>
</dbReference>
<dbReference type="PANTHER" id="PTHR24346">
    <property type="entry name" value="MAP/MICROTUBULE AFFINITY-REGULATING KINASE"/>
    <property type="match status" value="1"/>
</dbReference>
<dbReference type="SUPFAM" id="SSF56112">
    <property type="entry name" value="Protein kinase-like (PK-like)"/>
    <property type="match status" value="1"/>
</dbReference>
<comment type="similarity">
    <text evidence="1">Belongs to the protein kinase superfamily. CAMK Ser/Thr protein kinase family. NIM1 subfamily.</text>
</comment>
<dbReference type="Gene3D" id="3.30.200.20">
    <property type="entry name" value="Phosphorylase Kinase, domain 1"/>
    <property type="match status" value="1"/>
</dbReference>
<evidence type="ECO:0000256" key="4">
    <source>
        <dbReference type="ARBA" id="ARBA00022679"/>
    </source>
</evidence>
<evidence type="ECO:0000256" key="1">
    <source>
        <dbReference type="ARBA" id="ARBA00010791"/>
    </source>
</evidence>
<keyword evidence="4" id="KW-0808">Transferase</keyword>
<dbReference type="FunFam" id="1.10.510.10:FF:000301">
    <property type="entry name" value="Serine/threonine-protein kinase Chk1"/>
    <property type="match status" value="1"/>
</dbReference>
<dbReference type="GO" id="GO:0035556">
    <property type="term" value="P:intracellular signal transduction"/>
    <property type="evidence" value="ECO:0007669"/>
    <property type="project" value="TreeGrafter"/>
</dbReference>
<evidence type="ECO:0000256" key="5">
    <source>
        <dbReference type="ARBA" id="ARBA00022741"/>
    </source>
</evidence>
<dbReference type="InterPro" id="IPR000719">
    <property type="entry name" value="Prot_kinase_dom"/>
</dbReference>